<organism evidence="1 2">
    <name type="scientific">Verticillium longisporum</name>
    <name type="common">Verticillium dahliae var. longisporum</name>
    <dbReference type="NCBI Taxonomy" id="100787"/>
    <lineage>
        <taxon>Eukaryota</taxon>
        <taxon>Fungi</taxon>
        <taxon>Dikarya</taxon>
        <taxon>Ascomycota</taxon>
        <taxon>Pezizomycotina</taxon>
        <taxon>Sordariomycetes</taxon>
        <taxon>Hypocreomycetidae</taxon>
        <taxon>Glomerellales</taxon>
        <taxon>Plectosphaerellaceae</taxon>
        <taxon>Verticillium</taxon>
    </lineage>
</organism>
<protein>
    <submittedName>
        <fullName evidence="1">Uncharacterized protein</fullName>
    </submittedName>
</protein>
<gene>
    <name evidence="1" type="ORF">BN1708_009632</name>
</gene>
<dbReference type="Proteomes" id="UP000044602">
    <property type="component" value="Unassembled WGS sequence"/>
</dbReference>
<proteinExistence type="predicted"/>
<evidence type="ECO:0000313" key="1">
    <source>
        <dbReference type="EMBL" id="CRK03264.1"/>
    </source>
</evidence>
<keyword evidence="2" id="KW-1185">Reference proteome</keyword>
<dbReference type="AlphaFoldDB" id="A0A0G4KJ58"/>
<reference evidence="1 2" key="1">
    <citation type="submission" date="2015-05" db="EMBL/GenBank/DDBJ databases">
        <authorList>
            <person name="Wang D.B."/>
            <person name="Wang M."/>
        </authorList>
    </citation>
    <scope>NUCLEOTIDE SEQUENCE [LARGE SCALE GENOMIC DNA]</scope>
    <source>
        <strain evidence="1">VL1</strain>
    </source>
</reference>
<sequence length="69" mass="7573">MAEEKPSHPYVVEGADGQSRSGWQWVSVFLGWGLLQSGKTVTVTVTIIMEEAEYRAESLAVMASVDEKV</sequence>
<name>A0A0G4KJ58_VERLO</name>
<evidence type="ECO:0000313" key="2">
    <source>
        <dbReference type="Proteomes" id="UP000044602"/>
    </source>
</evidence>
<dbReference type="EMBL" id="CVQH01001558">
    <property type="protein sequence ID" value="CRK03264.1"/>
    <property type="molecule type" value="Genomic_DNA"/>
</dbReference>
<accession>A0A0G4KJ58</accession>